<gene>
    <name evidence="10" type="ORF">FNA46_11860</name>
</gene>
<evidence type="ECO:0000256" key="8">
    <source>
        <dbReference type="ARBA" id="ARBA00037998"/>
    </source>
</evidence>
<accession>A0A549T9Y5</accession>
<feature type="transmembrane region" description="Helical" evidence="9">
    <location>
        <begin position="224"/>
        <end position="250"/>
    </location>
</feature>
<dbReference type="AlphaFoldDB" id="A0A549T9Y5"/>
<dbReference type="InterPro" id="IPR043428">
    <property type="entry name" value="LivM-like"/>
</dbReference>
<comment type="similarity">
    <text evidence="8">Belongs to the binding-protein-dependent transport system permease family. LivHM subfamily.</text>
</comment>
<keyword evidence="11" id="KW-1185">Reference proteome</keyword>
<dbReference type="PANTHER" id="PTHR11795">
    <property type="entry name" value="BRANCHED-CHAIN AMINO ACID TRANSPORT SYSTEM PERMEASE PROTEIN LIVH"/>
    <property type="match status" value="1"/>
</dbReference>
<keyword evidence="5" id="KW-0029">Amino-acid transport</keyword>
<feature type="transmembrane region" description="Helical" evidence="9">
    <location>
        <begin position="339"/>
        <end position="358"/>
    </location>
</feature>
<dbReference type="InterPro" id="IPR052157">
    <property type="entry name" value="BCAA_transport_permease"/>
</dbReference>
<dbReference type="GO" id="GO:0006865">
    <property type="term" value="P:amino acid transport"/>
    <property type="evidence" value="ECO:0007669"/>
    <property type="project" value="UniProtKB-KW"/>
</dbReference>
<dbReference type="RefSeq" id="WP_143125415.1">
    <property type="nucleotide sequence ID" value="NZ_VJMG01000029.1"/>
</dbReference>
<protein>
    <submittedName>
        <fullName evidence="10">ABC transporter permease</fullName>
    </submittedName>
</protein>
<feature type="transmembrane region" description="Helical" evidence="9">
    <location>
        <begin position="415"/>
        <end position="434"/>
    </location>
</feature>
<feature type="transmembrane region" description="Helical" evidence="9">
    <location>
        <begin position="190"/>
        <end position="212"/>
    </location>
</feature>
<name>A0A549T9Y5_9HYPH</name>
<feature type="transmembrane region" description="Helical" evidence="9">
    <location>
        <begin position="457"/>
        <end position="485"/>
    </location>
</feature>
<feature type="transmembrane region" description="Helical" evidence="9">
    <location>
        <begin position="388"/>
        <end position="408"/>
    </location>
</feature>
<evidence type="ECO:0000256" key="5">
    <source>
        <dbReference type="ARBA" id="ARBA00022970"/>
    </source>
</evidence>
<dbReference type="EMBL" id="VJMG01000029">
    <property type="protein sequence ID" value="TRL38673.1"/>
    <property type="molecule type" value="Genomic_DNA"/>
</dbReference>
<sequence length="622" mass="65222">MELYVVQFLTGLANAASLFLVACGLSLIFGVTRIVNFAHGAFYMLGAYLAYSLTIRWQTPVGFWLALLVAAAIVAVLGAVIEILLLRRLYRAPELLQLLATFGLTLMAEDAVRLIWGPEDLVGPRAAGLSGAMTVLGRPMPVYDFVLILLGPAVLGLLWLLLHRSRWGLLIRAATEDRDMVGALGVNQTWLFTGVFALGVFLAAFGGGLQIPRDAVSHVMDLSIITEVFVVVVIGGLGSLTGAFLAAIIVAELNAFGILILPGISLVLTFLIMALVLVLRPFGLLGKPLAQSRTLSHRIHGAWQPLGGVGRSAALAILICAALLPLVLGEYGLGVASEVLIAVIFAASLQFLMSVAGLDSFGHAAGLGLGAYGAALSVQHFGLSMEAALLIGPLASALFAAIAGWFCVRLSSIYFAMLTLAFAQIVWSIAFQWVEVTGGDNGIVGVWPSAWASGATAYYWLTLGCTTAVVLLTRHLTFSPFGYALRALRDSPLRAAAIGISRQPVQHAAFVISAFLAGLAGVLFAFLKGSVFPDTLGIGTSVDGLIMVLLGGFGTVSGSVAGAIVYKMASIWLISNTDFPRLILGGLIVLLVLVFPLGIVGTLQQALAGRLLAGNASVRGRT</sequence>
<evidence type="ECO:0000313" key="10">
    <source>
        <dbReference type="EMBL" id="TRL38673.1"/>
    </source>
</evidence>
<keyword evidence="7 9" id="KW-0472">Membrane</keyword>
<evidence type="ECO:0000313" key="11">
    <source>
        <dbReference type="Proteomes" id="UP000316801"/>
    </source>
</evidence>
<proteinExistence type="inferred from homology"/>
<dbReference type="Pfam" id="PF02653">
    <property type="entry name" value="BPD_transp_2"/>
    <property type="match status" value="2"/>
</dbReference>
<evidence type="ECO:0000256" key="7">
    <source>
        <dbReference type="ARBA" id="ARBA00023136"/>
    </source>
</evidence>
<feature type="transmembrane region" description="Helical" evidence="9">
    <location>
        <begin position="142"/>
        <end position="162"/>
    </location>
</feature>
<dbReference type="PANTHER" id="PTHR11795:SF442">
    <property type="entry name" value="ABC TRANSPORTER ATP-BINDING PROTEIN"/>
    <property type="match status" value="1"/>
</dbReference>
<organism evidence="10 11">
    <name type="scientific">Rhizobium straminoryzae</name>
    <dbReference type="NCBI Taxonomy" id="1387186"/>
    <lineage>
        <taxon>Bacteria</taxon>
        <taxon>Pseudomonadati</taxon>
        <taxon>Pseudomonadota</taxon>
        <taxon>Alphaproteobacteria</taxon>
        <taxon>Hyphomicrobiales</taxon>
        <taxon>Rhizobiaceae</taxon>
        <taxon>Rhizobium/Agrobacterium group</taxon>
        <taxon>Rhizobium</taxon>
    </lineage>
</organism>
<dbReference type="GO" id="GO:0015658">
    <property type="term" value="F:branched-chain amino acid transmembrane transporter activity"/>
    <property type="evidence" value="ECO:0007669"/>
    <property type="project" value="InterPro"/>
</dbReference>
<feature type="transmembrane region" description="Helical" evidence="9">
    <location>
        <begin position="581"/>
        <end position="603"/>
    </location>
</feature>
<dbReference type="CDD" id="cd06581">
    <property type="entry name" value="TM_PBP1_LivM_like"/>
    <property type="match status" value="1"/>
</dbReference>
<evidence type="ECO:0000256" key="2">
    <source>
        <dbReference type="ARBA" id="ARBA00022448"/>
    </source>
</evidence>
<evidence type="ECO:0000256" key="6">
    <source>
        <dbReference type="ARBA" id="ARBA00022989"/>
    </source>
</evidence>
<evidence type="ECO:0000256" key="1">
    <source>
        <dbReference type="ARBA" id="ARBA00004651"/>
    </source>
</evidence>
<feature type="transmembrane region" description="Helical" evidence="9">
    <location>
        <begin position="6"/>
        <end position="29"/>
    </location>
</feature>
<keyword evidence="4 9" id="KW-0812">Transmembrane</keyword>
<evidence type="ECO:0000256" key="4">
    <source>
        <dbReference type="ARBA" id="ARBA00022692"/>
    </source>
</evidence>
<keyword evidence="3" id="KW-1003">Cell membrane</keyword>
<dbReference type="Proteomes" id="UP000316801">
    <property type="component" value="Unassembled WGS sequence"/>
</dbReference>
<feature type="transmembrane region" description="Helical" evidence="9">
    <location>
        <begin position="505"/>
        <end position="526"/>
    </location>
</feature>
<feature type="transmembrane region" description="Helical" evidence="9">
    <location>
        <begin position="546"/>
        <end position="569"/>
    </location>
</feature>
<reference evidence="10 11" key="1">
    <citation type="submission" date="2019-07" db="EMBL/GenBank/DDBJ databases">
        <title>Ln-dependent methylotrophs.</title>
        <authorList>
            <person name="Tani A."/>
        </authorList>
    </citation>
    <scope>NUCLEOTIDE SEQUENCE [LARGE SCALE GENOMIC DNA]</scope>
    <source>
        <strain evidence="10 11">SM12</strain>
    </source>
</reference>
<evidence type="ECO:0000256" key="3">
    <source>
        <dbReference type="ARBA" id="ARBA00022475"/>
    </source>
</evidence>
<dbReference type="CDD" id="cd06582">
    <property type="entry name" value="TM_PBP1_LivH_like"/>
    <property type="match status" value="1"/>
</dbReference>
<dbReference type="GO" id="GO:0005886">
    <property type="term" value="C:plasma membrane"/>
    <property type="evidence" value="ECO:0007669"/>
    <property type="project" value="UniProtKB-SubCell"/>
</dbReference>
<feature type="transmembrane region" description="Helical" evidence="9">
    <location>
        <begin position="256"/>
        <end position="279"/>
    </location>
</feature>
<comment type="subcellular location">
    <subcellularLocation>
        <location evidence="1">Cell membrane</location>
        <topology evidence="1">Multi-pass membrane protein</topology>
    </subcellularLocation>
</comment>
<keyword evidence="2" id="KW-0813">Transport</keyword>
<dbReference type="InterPro" id="IPR001851">
    <property type="entry name" value="ABC_transp_permease"/>
</dbReference>
<evidence type="ECO:0000256" key="9">
    <source>
        <dbReference type="SAM" id="Phobius"/>
    </source>
</evidence>
<feature type="transmembrane region" description="Helical" evidence="9">
    <location>
        <begin position="41"/>
        <end position="57"/>
    </location>
</feature>
<feature type="transmembrane region" description="Helical" evidence="9">
    <location>
        <begin position="63"/>
        <end position="86"/>
    </location>
</feature>
<comment type="caution">
    <text evidence="10">The sequence shown here is derived from an EMBL/GenBank/DDBJ whole genome shotgun (WGS) entry which is preliminary data.</text>
</comment>
<keyword evidence="6 9" id="KW-1133">Transmembrane helix</keyword>
<feature type="transmembrane region" description="Helical" evidence="9">
    <location>
        <begin position="313"/>
        <end position="333"/>
    </location>
</feature>